<dbReference type="PANTHER" id="PTHR43464">
    <property type="entry name" value="METHYLTRANSFERASE"/>
    <property type="match status" value="1"/>
</dbReference>
<dbReference type="GO" id="GO:0032259">
    <property type="term" value="P:methylation"/>
    <property type="evidence" value="ECO:0007669"/>
    <property type="project" value="UniProtKB-KW"/>
</dbReference>
<comment type="caution">
    <text evidence="5">The sequence shown here is derived from an EMBL/GenBank/DDBJ whole genome shotgun (WGS) entry which is preliminary data.</text>
</comment>
<dbReference type="InterPro" id="IPR025714">
    <property type="entry name" value="Methyltranfer_dom"/>
</dbReference>
<evidence type="ECO:0000259" key="4">
    <source>
        <dbReference type="Pfam" id="PF13847"/>
    </source>
</evidence>
<keyword evidence="2" id="KW-0808">Transferase</keyword>
<evidence type="ECO:0000313" key="5">
    <source>
        <dbReference type="EMBL" id="KKN07089.1"/>
    </source>
</evidence>
<name>A0A0F9MN81_9ZZZZ</name>
<gene>
    <name evidence="5" type="ORF">LCGC14_1070740</name>
</gene>
<evidence type="ECO:0000256" key="2">
    <source>
        <dbReference type="ARBA" id="ARBA00022679"/>
    </source>
</evidence>
<sequence>MPDWNDIFSKKGKVFTAPHSDMERIVRIFKNKRVQKVLDLGCGTGRHLIYLSKKGFDVYGFDASPKALSLATQWLEEENLNVELKLARMEEQFPYDDDYFDAIISIQVIHHNKIREILKTIGEIERILKKEGLIFITFPKLGKTWEQSANLKEVEKGTYVPQKGKEKGLLHHFFTIEEIHNTFSSFDLIKIYPDGKNHRAIFGIKK</sequence>
<dbReference type="CDD" id="cd02440">
    <property type="entry name" value="AdoMet_MTases"/>
    <property type="match status" value="1"/>
</dbReference>
<feature type="domain" description="Methyltransferase" evidence="4">
    <location>
        <begin position="35"/>
        <end position="153"/>
    </location>
</feature>
<dbReference type="Pfam" id="PF13847">
    <property type="entry name" value="Methyltransf_31"/>
    <property type="match status" value="1"/>
</dbReference>
<reference evidence="5" key="1">
    <citation type="journal article" date="2015" name="Nature">
        <title>Complex archaea that bridge the gap between prokaryotes and eukaryotes.</title>
        <authorList>
            <person name="Spang A."/>
            <person name="Saw J.H."/>
            <person name="Jorgensen S.L."/>
            <person name="Zaremba-Niedzwiedzka K."/>
            <person name="Martijn J."/>
            <person name="Lind A.E."/>
            <person name="van Eijk R."/>
            <person name="Schleper C."/>
            <person name="Guy L."/>
            <person name="Ettema T.J."/>
        </authorList>
    </citation>
    <scope>NUCLEOTIDE SEQUENCE</scope>
</reference>
<dbReference type="PANTHER" id="PTHR43464:SF19">
    <property type="entry name" value="UBIQUINONE BIOSYNTHESIS O-METHYLTRANSFERASE, MITOCHONDRIAL"/>
    <property type="match status" value="1"/>
</dbReference>
<keyword evidence="3" id="KW-0949">S-adenosyl-L-methionine</keyword>
<dbReference type="AlphaFoldDB" id="A0A0F9MN81"/>
<evidence type="ECO:0000256" key="3">
    <source>
        <dbReference type="ARBA" id="ARBA00022691"/>
    </source>
</evidence>
<keyword evidence="1" id="KW-0489">Methyltransferase</keyword>
<dbReference type="InterPro" id="IPR029063">
    <property type="entry name" value="SAM-dependent_MTases_sf"/>
</dbReference>
<accession>A0A0F9MN81</accession>
<dbReference type="Gene3D" id="3.40.50.150">
    <property type="entry name" value="Vaccinia Virus protein VP39"/>
    <property type="match status" value="1"/>
</dbReference>
<dbReference type="SUPFAM" id="SSF53335">
    <property type="entry name" value="S-adenosyl-L-methionine-dependent methyltransferases"/>
    <property type="match status" value="1"/>
</dbReference>
<organism evidence="5">
    <name type="scientific">marine sediment metagenome</name>
    <dbReference type="NCBI Taxonomy" id="412755"/>
    <lineage>
        <taxon>unclassified sequences</taxon>
        <taxon>metagenomes</taxon>
        <taxon>ecological metagenomes</taxon>
    </lineage>
</organism>
<proteinExistence type="predicted"/>
<dbReference type="GO" id="GO:0008168">
    <property type="term" value="F:methyltransferase activity"/>
    <property type="evidence" value="ECO:0007669"/>
    <property type="project" value="UniProtKB-KW"/>
</dbReference>
<protein>
    <recommendedName>
        <fullName evidence="4">Methyltransferase domain-containing protein</fullName>
    </recommendedName>
</protein>
<dbReference type="EMBL" id="LAZR01004608">
    <property type="protein sequence ID" value="KKN07089.1"/>
    <property type="molecule type" value="Genomic_DNA"/>
</dbReference>
<evidence type="ECO:0000256" key="1">
    <source>
        <dbReference type="ARBA" id="ARBA00022603"/>
    </source>
</evidence>